<protein>
    <recommendedName>
        <fullName evidence="10">Protein kinase domain-containing protein</fullName>
    </recommendedName>
</protein>
<dbReference type="SMR" id="A0A445AN95"/>
<reference evidence="8 9" key="1">
    <citation type="submission" date="2019-01" db="EMBL/GenBank/DDBJ databases">
        <title>Sequencing of cultivated peanut Arachis hypogaea provides insights into genome evolution and oil improvement.</title>
        <authorList>
            <person name="Chen X."/>
        </authorList>
    </citation>
    <scope>NUCLEOTIDE SEQUENCE [LARGE SCALE GENOMIC DNA]</scope>
    <source>
        <strain evidence="9">cv. Fuhuasheng</strain>
        <tissue evidence="8">Leaves</tissue>
    </source>
</reference>
<evidence type="ECO:0000256" key="7">
    <source>
        <dbReference type="ARBA" id="ARBA00023180"/>
    </source>
</evidence>
<keyword evidence="6" id="KW-0472">Membrane</keyword>
<comment type="subcellular location">
    <subcellularLocation>
        <location evidence="1">Membrane</location>
        <topology evidence="1">Single-pass type I membrane protein</topology>
    </subcellularLocation>
</comment>
<dbReference type="InterPro" id="IPR011009">
    <property type="entry name" value="Kinase-like_dom_sf"/>
</dbReference>
<name>A0A445AN95_ARAHY</name>
<dbReference type="SUPFAM" id="SSF56112">
    <property type="entry name" value="Protein kinase-like (PK-like)"/>
    <property type="match status" value="1"/>
</dbReference>
<evidence type="ECO:0000256" key="3">
    <source>
        <dbReference type="ARBA" id="ARBA00022692"/>
    </source>
</evidence>
<evidence type="ECO:0000256" key="4">
    <source>
        <dbReference type="ARBA" id="ARBA00022729"/>
    </source>
</evidence>
<keyword evidence="3" id="KW-0812">Transmembrane</keyword>
<evidence type="ECO:0000313" key="9">
    <source>
        <dbReference type="Proteomes" id="UP000289738"/>
    </source>
</evidence>
<dbReference type="STRING" id="3818.A0A445AN95"/>
<dbReference type="Gramene" id="arahy.Tifrunner.gnm2.ann2.Ah11g055600.1">
    <property type="protein sequence ID" value="arahy.Tifrunner.gnm2.ann2.Ah11g055600.1-CDS"/>
    <property type="gene ID" value="arahy.Tifrunner.gnm2.ann2.Ah11g055600"/>
</dbReference>
<keyword evidence="2" id="KW-0418">Kinase</keyword>
<evidence type="ECO:0000256" key="6">
    <source>
        <dbReference type="ARBA" id="ARBA00023136"/>
    </source>
</evidence>
<evidence type="ECO:0008006" key="10">
    <source>
        <dbReference type="Google" id="ProtNLM"/>
    </source>
</evidence>
<proteinExistence type="predicted"/>
<gene>
    <name evidence="8" type="ORF">Ahy_B01g051907</name>
</gene>
<evidence type="ECO:0000313" key="8">
    <source>
        <dbReference type="EMBL" id="RYR27844.1"/>
    </source>
</evidence>
<keyword evidence="7" id="KW-0325">Glycoprotein</keyword>
<dbReference type="Gene3D" id="1.10.510.10">
    <property type="entry name" value="Transferase(Phosphotransferase) domain 1"/>
    <property type="match status" value="1"/>
</dbReference>
<dbReference type="GO" id="GO:0004674">
    <property type="term" value="F:protein serine/threonine kinase activity"/>
    <property type="evidence" value="ECO:0007669"/>
    <property type="project" value="UniProtKB-KW"/>
</dbReference>
<evidence type="ECO:0000256" key="5">
    <source>
        <dbReference type="ARBA" id="ARBA00022989"/>
    </source>
</evidence>
<sequence length="128" mass="15216">MLSTIGTPGCIARKMFSRMYGEFFYKSDVYSYGMLILEMIGGEKNCDTEKSHSSKLYFSNWIYQNFEKNYIGEFTMHPNKSIKLTINDHFNQYFILYNLSCLHLQDFSNSIQMHLIVVYMRQIQQLKN</sequence>
<dbReference type="GO" id="GO:0016020">
    <property type="term" value="C:membrane"/>
    <property type="evidence" value="ECO:0007669"/>
    <property type="project" value="UniProtKB-SubCell"/>
</dbReference>
<evidence type="ECO:0000256" key="1">
    <source>
        <dbReference type="ARBA" id="ARBA00004479"/>
    </source>
</evidence>
<comment type="caution">
    <text evidence="8">The sequence shown here is derived from an EMBL/GenBank/DDBJ whole genome shotgun (WGS) entry which is preliminary data.</text>
</comment>
<dbReference type="Proteomes" id="UP000289738">
    <property type="component" value="Chromosome B01"/>
</dbReference>
<keyword evidence="2" id="KW-0808">Transferase</keyword>
<keyword evidence="2" id="KW-0723">Serine/threonine-protein kinase</keyword>
<dbReference type="InterPro" id="IPR045874">
    <property type="entry name" value="LRK10/LRL21-25-like"/>
</dbReference>
<keyword evidence="9" id="KW-1185">Reference proteome</keyword>
<dbReference type="EMBL" id="SDMP01000011">
    <property type="protein sequence ID" value="RYR27844.1"/>
    <property type="molecule type" value="Genomic_DNA"/>
</dbReference>
<organism evidence="8 9">
    <name type="scientific">Arachis hypogaea</name>
    <name type="common">Peanut</name>
    <dbReference type="NCBI Taxonomy" id="3818"/>
    <lineage>
        <taxon>Eukaryota</taxon>
        <taxon>Viridiplantae</taxon>
        <taxon>Streptophyta</taxon>
        <taxon>Embryophyta</taxon>
        <taxon>Tracheophyta</taxon>
        <taxon>Spermatophyta</taxon>
        <taxon>Magnoliopsida</taxon>
        <taxon>eudicotyledons</taxon>
        <taxon>Gunneridae</taxon>
        <taxon>Pentapetalae</taxon>
        <taxon>rosids</taxon>
        <taxon>fabids</taxon>
        <taxon>Fabales</taxon>
        <taxon>Fabaceae</taxon>
        <taxon>Papilionoideae</taxon>
        <taxon>50 kb inversion clade</taxon>
        <taxon>dalbergioids sensu lato</taxon>
        <taxon>Dalbergieae</taxon>
        <taxon>Pterocarpus clade</taxon>
        <taxon>Arachis</taxon>
    </lineage>
</organism>
<dbReference type="PANTHER" id="PTHR27009">
    <property type="entry name" value="RUST RESISTANCE KINASE LR10-RELATED"/>
    <property type="match status" value="1"/>
</dbReference>
<keyword evidence="4" id="KW-0732">Signal</keyword>
<evidence type="ECO:0000256" key="2">
    <source>
        <dbReference type="ARBA" id="ARBA00022527"/>
    </source>
</evidence>
<keyword evidence="5" id="KW-1133">Transmembrane helix</keyword>
<accession>A0A445AN95</accession>
<dbReference type="AlphaFoldDB" id="A0A445AN95"/>